<evidence type="ECO:0000256" key="5">
    <source>
        <dbReference type="ARBA" id="ARBA00022989"/>
    </source>
</evidence>
<dbReference type="PANTHER" id="PTHR10110">
    <property type="entry name" value="SODIUM/HYDROGEN EXCHANGER"/>
    <property type="match status" value="1"/>
</dbReference>
<dbReference type="Gene3D" id="6.10.140.1330">
    <property type="match status" value="1"/>
</dbReference>
<feature type="transmembrane region" description="Helical" evidence="10">
    <location>
        <begin position="54"/>
        <end position="71"/>
    </location>
</feature>
<feature type="transmembrane region" description="Helical" evidence="10">
    <location>
        <begin position="28"/>
        <end position="48"/>
    </location>
</feature>
<dbReference type="PANTHER" id="PTHR10110:SF86">
    <property type="entry name" value="SODIUM_HYDROGEN EXCHANGER 7"/>
    <property type="match status" value="1"/>
</dbReference>
<keyword evidence="7 10" id="KW-0406">Ion transport</keyword>
<gene>
    <name evidence="12" type="ORF">B0A75_13635</name>
</gene>
<evidence type="ECO:0000256" key="8">
    <source>
        <dbReference type="ARBA" id="ARBA00023136"/>
    </source>
</evidence>
<dbReference type="InterPro" id="IPR018422">
    <property type="entry name" value="Cation/H_exchanger_CPA1"/>
</dbReference>
<comment type="caution">
    <text evidence="12">The sequence shown here is derived from an EMBL/GenBank/DDBJ whole genome shotgun (WGS) entry which is preliminary data.</text>
</comment>
<feature type="transmembrane region" description="Helical" evidence="10">
    <location>
        <begin position="223"/>
        <end position="249"/>
    </location>
</feature>
<evidence type="ECO:0000313" key="12">
    <source>
        <dbReference type="EMBL" id="OXA98703.1"/>
    </source>
</evidence>
<evidence type="ECO:0000256" key="7">
    <source>
        <dbReference type="ARBA" id="ARBA00023065"/>
    </source>
</evidence>
<sequence length="533" mass="59322">MENVTVIIMLLFGVAFLSLVSKRYNFPVPIVLVLCGVIISVFPGLPVISLSPEVVFIIFLPPLLYHAAWYTSWSDFKQSIRPITLAAVGLVLFTTLAVAVAAHMLIDDVSWPLAFLLGAIVSPPDAVSATSITKGLGLNPRLISILEGESLVNDASGLVAYKYALTAITAGNFVLWQAGLNFVLMSLIGIGIGLVVGFIMSYIHKQFVCDEIIEVTLTLLTPFASYLLAEHFHGSGVLAVVATGLYLSARSGTIFTHESRIMTGTIWSVLTNILNGLIFILIGLQLRQIMAGISNYSGTSLFIWGAVISAVVILVRFLWVIPATLIPRWLSKRIRQKEEFDYRNMIIFGWSGMRGVVSMAAALALPLMLNETEAFPLRNLIIYLVFCVILSTLVIQGLTLPWVIKKLKIERYSILAEEYNIRNVIVSETIAHIEDNFSLLDGDLLHNIKSKYEVKFNRLQKTELPANFFGNGKMLGGEIFNDFTKLQIDLLNVERGKLEVMHKGGSVNEEIFRKIEKELDLEETRLWMEMYEE</sequence>
<evidence type="ECO:0000313" key="13">
    <source>
        <dbReference type="Proteomes" id="UP000198336"/>
    </source>
</evidence>
<reference evidence="12 13" key="1">
    <citation type="submission" date="2016-11" db="EMBL/GenBank/DDBJ databases">
        <title>Whole genomes of Flavobacteriaceae.</title>
        <authorList>
            <person name="Stine C."/>
            <person name="Li C."/>
            <person name="Tadesse D."/>
        </authorList>
    </citation>
    <scope>NUCLEOTIDE SEQUENCE [LARGE SCALE GENOMIC DNA]</scope>
    <source>
        <strain evidence="12 13">CCUG 59446</strain>
    </source>
</reference>
<comment type="similarity">
    <text evidence="10">Belongs to the monovalent cation:proton antiporter 1 (CPA1) transporter (TC 2.A.36) family.</text>
</comment>
<keyword evidence="13" id="KW-1185">Reference proteome</keyword>
<dbReference type="EMBL" id="MUHA01000021">
    <property type="protein sequence ID" value="OXA98703.1"/>
    <property type="molecule type" value="Genomic_DNA"/>
</dbReference>
<evidence type="ECO:0000256" key="4">
    <source>
        <dbReference type="ARBA" id="ARBA00022692"/>
    </source>
</evidence>
<dbReference type="GO" id="GO:0015385">
    <property type="term" value="F:sodium:proton antiporter activity"/>
    <property type="evidence" value="ECO:0007669"/>
    <property type="project" value="InterPro"/>
</dbReference>
<dbReference type="GO" id="GO:0098719">
    <property type="term" value="P:sodium ion import across plasma membrane"/>
    <property type="evidence" value="ECO:0007669"/>
    <property type="project" value="TreeGrafter"/>
</dbReference>
<feature type="transmembrane region" description="Helical" evidence="10">
    <location>
        <begin position="83"/>
        <end position="106"/>
    </location>
</feature>
<name>A0A226HWU5_9FLAO</name>
<keyword evidence="6 10" id="KW-0915">Sodium</keyword>
<comment type="function">
    <text evidence="10">Na(+)/H(+) antiporter that extrudes sodium in exchange for external protons.</text>
</comment>
<keyword evidence="8 10" id="KW-0472">Membrane</keyword>
<evidence type="ECO:0000256" key="2">
    <source>
        <dbReference type="ARBA" id="ARBA00022448"/>
    </source>
</evidence>
<dbReference type="NCBIfam" id="TIGR00831">
    <property type="entry name" value="a_cpa1"/>
    <property type="match status" value="1"/>
</dbReference>
<dbReference type="Pfam" id="PF00999">
    <property type="entry name" value="Na_H_Exchanger"/>
    <property type="match status" value="1"/>
</dbReference>
<feature type="transmembrane region" description="Helical" evidence="10">
    <location>
        <begin position="261"/>
        <end position="282"/>
    </location>
</feature>
<dbReference type="GO" id="GO:0051453">
    <property type="term" value="P:regulation of intracellular pH"/>
    <property type="evidence" value="ECO:0007669"/>
    <property type="project" value="TreeGrafter"/>
</dbReference>
<keyword evidence="5 10" id="KW-1133">Transmembrane helix</keyword>
<feature type="transmembrane region" description="Helical" evidence="10">
    <location>
        <begin position="6"/>
        <end position="21"/>
    </location>
</feature>
<feature type="transmembrane region" description="Helical" evidence="10">
    <location>
        <begin position="347"/>
        <end position="369"/>
    </location>
</feature>
<evidence type="ECO:0000256" key="3">
    <source>
        <dbReference type="ARBA" id="ARBA00022475"/>
    </source>
</evidence>
<dbReference type="InterPro" id="IPR006153">
    <property type="entry name" value="Cation/H_exchanger_TM"/>
</dbReference>
<evidence type="ECO:0000256" key="6">
    <source>
        <dbReference type="ARBA" id="ARBA00023053"/>
    </source>
</evidence>
<comment type="subcellular location">
    <subcellularLocation>
        <location evidence="1 10">Cell membrane</location>
        <topology evidence="1 10">Multi-pass membrane protein</topology>
    </subcellularLocation>
</comment>
<keyword evidence="10" id="KW-0050">Antiport</keyword>
<feature type="transmembrane region" description="Helical" evidence="10">
    <location>
        <begin position="182"/>
        <end position="203"/>
    </location>
</feature>
<dbReference type="Proteomes" id="UP000198336">
    <property type="component" value="Unassembled WGS sequence"/>
</dbReference>
<organism evidence="12 13">
    <name type="scientific">Flavobacterium oncorhynchi</name>
    <dbReference type="NCBI Taxonomy" id="728056"/>
    <lineage>
        <taxon>Bacteria</taxon>
        <taxon>Pseudomonadati</taxon>
        <taxon>Bacteroidota</taxon>
        <taxon>Flavobacteriia</taxon>
        <taxon>Flavobacteriales</taxon>
        <taxon>Flavobacteriaceae</taxon>
        <taxon>Flavobacterium</taxon>
    </lineage>
</organism>
<feature type="transmembrane region" description="Helical" evidence="10">
    <location>
        <begin position="381"/>
        <end position="404"/>
    </location>
</feature>
<keyword evidence="4 10" id="KW-0812">Transmembrane</keyword>
<evidence type="ECO:0000256" key="1">
    <source>
        <dbReference type="ARBA" id="ARBA00004651"/>
    </source>
</evidence>
<dbReference type="InterPro" id="IPR004705">
    <property type="entry name" value="Cation/H_exchanger_CPA1_bac"/>
</dbReference>
<feature type="transmembrane region" description="Helical" evidence="10">
    <location>
        <begin position="302"/>
        <end position="326"/>
    </location>
</feature>
<keyword evidence="2 10" id="KW-0813">Transport</keyword>
<evidence type="ECO:0000256" key="10">
    <source>
        <dbReference type="RuleBase" id="RU366002"/>
    </source>
</evidence>
<keyword evidence="9 10" id="KW-0739">Sodium transport</keyword>
<keyword evidence="3 10" id="KW-1003">Cell membrane</keyword>
<dbReference type="GO" id="GO:0015386">
    <property type="term" value="F:potassium:proton antiporter activity"/>
    <property type="evidence" value="ECO:0007669"/>
    <property type="project" value="TreeGrafter"/>
</dbReference>
<proteinExistence type="inferred from homology"/>
<evidence type="ECO:0000259" key="11">
    <source>
        <dbReference type="Pfam" id="PF00999"/>
    </source>
</evidence>
<dbReference type="RefSeq" id="WP_089054834.1">
    <property type="nucleotide sequence ID" value="NZ_MUHA01000021.1"/>
</dbReference>
<evidence type="ECO:0000256" key="9">
    <source>
        <dbReference type="ARBA" id="ARBA00023201"/>
    </source>
</evidence>
<dbReference type="GO" id="GO:0005886">
    <property type="term" value="C:plasma membrane"/>
    <property type="evidence" value="ECO:0007669"/>
    <property type="project" value="UniProtKB-SubCell"/>
</dbReference>
<feature type="transmembrane region" description="Helical" evidence="10">
    <location>
        <begin position="158"/>
        <end position="175"/>
    </location>
</feature>
<accession>A0A226HWU5</accession>
<protein>
    <submittedName>
        <fullName evidence="12">Na+/H+ antiporter</fullName>
    </submittedName>
</protein>
<feature type="domain" description="Cation/H+ exchanger transmembrane" evidence="11">
    <location>
        <begin position="14"/>
        <end position="406"/>
    </location>
</feature>
<dbReference type="AlphaFoldDB" id="A0A226HWU5"/>